<protein>
    <recommendedName>
        <fullName evidence="5">Glycosyl hydrolase family 88</fullName>
    </recommendedName>
</protein>
<feature type="transmembrane region" description="Helical" evidence="2">
    <location>
        <begin position="6"/>
        <end position="27"/>
    </location>
</feature>
<dbReference type="AlphaFoldDB" id="A0A0C1D410"/>
<evidence type="ECO:0000313" key="3">
    <source>
        <dbReference type="EMBL" id="KIA88520.1"/>
    </source>
</evidence>
<dbReference type="EMBL" id="JSYL01000007">
    <property type="protein sequence ID" value="KIA88520.1"/>
    <property type="molecule type" value="Genomic_DNA"/>
</dbReference>
<dbReference type="PANTHER" id="PTHR33886:SF8">
    <property type="entry name" value="UNSATURATED RHAMNOGALACTURONAN HYDROLASE (EUROFUNG)"/>
    <property type="match status" value="1"/>
</dbReference>
<accession>A0A0C1D410</accession>
<evidence type="ECO:0008006" key="5">
    <source>
        <dbReference type="Google" id="ProtNLM"/>
    </source>
</evidence>
<dbReference type="OrthoDB" id="9807186at2"/>
<proteinExistence type="predicted"/>
<dbReference type="InterPro" id="IPR012341">
    <property type="entry name" value="6hp_glycosidase-like_sf"/>
</dbReference>
<keyword evidence="1" id="KW-0378">Hydrolase</keyword>
<dbReference type="InterPro" id="IPR008928">
    <property type="entry name" value="6-hairpin_glycosidase_sf"/>
</dbReference>
<reference evidence="3 4" key="1">
    <citation type="submission" date="2014-10" db="EMBL/GenBank/DDBJ databases">
        <title>Kaistella jeonii genome.</title>
        <authorList>
            <person name="Clayton J.T."/>
            <person name="Newman J.D."/>
        </authorList>
    </citation>
    <scope>NUCLEOTIDE SEQUENCE [LARGE SCALE GENOMIC DNA]</scope>
    <source>
        <strain evidence="3 4">DSM 17048</strain>
    </source>
</reference>
<keyword evidence="2" id="KW-0472">Membrane</keyword>
<evidence type="ECO:0000256" key="1">
    <source>
        <dbReference type="ARBA" id="ARBA00022801"/>
    </source>
</evidence>
<dbReference type="STRING" id="266749.SAMN05421876_10921"/>
<sequence length="388" mass="44290">MIYFLLLMTIVGISIFLIDAIPLFTVWQSRIKIGRFATPEMWQEKLLVISKKWLQNIPTVPLTDNRRLIVIDMLQGNYKRTAIQSWQEAALILGLTEYIKRTGDSQTQKEVEDFLSRKTTSSGTWKVKPTESDQAMLAYSFLNMELIDHQNYKPAYDETYQMILSLKGEDGTVAYKNHVKEYRFVDTVGFICPFLVLYGLKFGVQEAIDLAVKQVTDYQKYGMMQTANIPCHTYNVHTKTPTGLFGWGRGLAWFAIGLIDTWKLLPTNHPDKKTLQIIIAETAKSATKFQNKNGSFSWLIFDQKSRSDSSVTATLSWFFSLAAEIPEIADSCNTAKQKCLHYLETVTRRDGAIDFSQGDTKGIGVYSQNFDILPFTQGYALRTLFFVK</sequence>
<keyword evidence="4" id="KW-1185">Reference proteome</keyword>
<dbReference type="GO" id="GO:0005975">
    <property type="term" value="P:carbohydrate metabolic process"/>
    <property type="evidence" value="ECO:0007669"/>
    <property type="project" value="InterPro"/>
</dbReference>
<dbReference type="InterPro" id="IPR010905">
    <property type="entry name" value="Glyco_hydro_88"/>
</dbReference>
<dbReference type="Pfam" id="PF07470">
    <property type="entry name" value="Glyco_hydro_88"/>
    <property type="match status" value="1"/>
</dbReference>
<gene>
    <name evidence="3" type="ORF">OA86_10850</name>
</gene>
<evidence type="ECO:0000256" key="2">
    <source>
        <dbReference type="SAM" id="Phobius"/>
    </source>
</evidence>
<comment type="caution">
    <text evidence="3">The sequence shown here is derived from an EMBL/GenBank/DDBJ whole genome shotgun (WGS) entry which is preliminary data.</text>
</comment>
<name>A0A0C1D410_9FLAO</name>
<dbReference type="RefSeq" id="WP_039352897.1">
    <property type="nucleotide sequence ID" value="NZ_FOLA01000009.1"/>
</dbReference>
<dbReference type="InterPro" id="IPR052043">
    <property type="entry name" value="PolySaccharide_Degr_Enz"/>
</dbReference>
<dbReference type="SUPFAM" id="SSF48208">
    <property type="entry name" value="Six-hairpin glycosidases"/>
    <property type="match status" value="1"/>
</dbReference>
<dbReference type="Gene3D" id="1.50.10.10">
    <property type="match status" value="1"/>
</dbReference>
<dbReference type="Proteomes" id="UP000031473">
    <property type="component" value="Unassembled WGS sequence"/>
</dbReference>
<keyword evidence="2" id="KW-0812">Transmembrane</keyword>
<dbReference type="PANTHER" id="PTHR33886">
    <property type="entry name" value="UNSATURATED RHAMNOGALACTURONAN HYDROLASE (EUROFUNG)"/>
    <property type="match status" value="1"/>
</dbReference>
<dbReference type="GO" id="GO:0016787">
    <property type="term" value="F:hydrolase activity"/>
    <property type="evidence" value="ECO:0007669"/>
    <property type="project" value="UniProtKB-KW"/>
</dbReference>
<evidence type="ECO:0000313" key="4">
    <source>
        <dbReference type="Proteomes" id="UP000031473"/>
    </source>
</evidence>
<organism evidence="3 4">
    <name type="scientific">Kaistella jeonii</name>
    <dbReference type="NCBI Taxonomy" id="266749"/>
    <lineage>
        <taxon>Bacteria</taxon>
        <taxon>Pseudomonadati</taxon>
        <taxon>Bacteroidota</taxon>
        <taxon>Flavobacteriia</taxon>
        <taxon>Flavobacteriales</taxon>
        <taxon>Weeksellaceae</taxon>
        <taxon>Chryseobacterium group</taxon>
        <taxon>Kaistella</taxon>
    </lineage>
</organism>
<keyword evidence="2" id="KW-1133">Transmembrane helix</keyword>